<keyword evidence="1" id="KW-1133">Transmembrane helix</keyword>
<accession>A0A4Q2DVM8</accession>
<dbReference type="STRING" id="2316362.A0A4Q2DVM8"/>
<feature type="transmembrane region" description="Helical" evidence="1">
    <location>
        <begin position="86"/>
        <end position="109"/>
    </location>
</feature>
<gene>
    <name evidence="2" type="ORF">EST38_g2859</name>
</gene>
<name>A0A4Q2DVM8_9AGAR</name>
<keyword evidence="1" id="KW-0472">Membrane</keyword>
<evidence type="ECO:0000313" key="3">
    <source>
        <dbReference type="Proteomes" id="UP000290288"/>
    </source>
</evidence>
<keyword evidence="1" id="KW-0812">Transmembrane</keyword>
<comment type="caution">
    <text evidence="2">The sequence shown here is derived from an EMBL/GenBank/DDBJ whole genome shotgun (WGS) entry which is preliminary data.</text>
</comment>
<reference evidence="2 3" key="1">
    <citation type="submission" date="2019-01" db="EMBL/GenBank/DDBJ databases">
        <title>Draft genome sequence of Psathyrella aberdarensis IHI B618.</title>
        <authorList>
            <person name="Buettner E."/>
            <person name="Kellner H."/>
        </authorList>
    </citation>
    <scope>NUCLEOTIDE SEQUENCE [LARGE SCALE GENOMIC DNA]</scope>
    <source>
        <strain evidence="2 3">IHI B618</strain>
    </source>
</reference>
<organism evidence="2 3">
    <name type="scientific">Candolleomyces aberdarensis</name>
    <dbReference type="NCBI Taxonomy" id="2316362"/>
    <lineage>
        <taxon>Eukaryota</taxon>
        <taxon>Fungi</taxon>
        <taxon>Dikarya</taxon>
        <taxon>Basidiomycota</taxon>
        <taxon>Agaricomycotina</taxon>
        <taxon>Agaricomycetes</taxon>
        <taxon>Agaricomycetidae</taxon>
        <taxon>Agaricales</taxon>
        <taxon>Agaricineae</taxon>
        <taxon>Psathyrellaceae</taxon>
        <taxon>Candolleomyces</taxon>
    </lineage>
</organism>
<evidence type="ECO:0000313" key="2">
    <source>
        <dbReference type="EMBL" id="RXW22985.1"/>
    </source>
</evidence>
<feature type="transmembrane region" description="Helical" evidence="1">
    <location>
        <begin position="43"/>
        <end position="66"/>
    </location>
</feature>
<dbReference type="AlphaFoldDB" id="A0A4Q2DVM8"/>
<feature type="transmembrane region" description="Helical" evidence="1">
    <location>
        <begin position="159"/>
        <end position="183"/>
    </location>
</feature>
<keyword evidence="3" id="KW-1185">Reference proteome</keyword>
<proteinExistence type="predicted"/>
<sequence length="241" mass="27397">MAQRKRPDLHHGDTSATNIAREGQRFREGSPSDGERRLRRTDIFLFSATLLSLAWPWAFCGTVAALGGVALPRSHADYVVDNPQRVSTFVTFVGTVYRIICAILFTFVIERFAQEWVRAREGIQDPISVFDVSVLLAFRHKSFVWEISEYKDWKVKGRWAWVALLVLYTTMLAMIPTGIVALITPGPYIVISLMDGVEVDLSLNDPVCLKEQTRELLMPDCQLRPSEDLKQEYAIMHHVSL</sequence>
<evidence type="ECO:0000256" key="1">
    <source>
        <dbReference type="SAM" id="Phobius"/>
    </source>
</evidence>
<dbReference type="Proteomes" id="UP000290288">
    <property type="component" value="Unassembled WGS sequence"/>
</dbReference>
<protein>
    <submittedName>
        <fullName evidence="2">Uncharacterized protein</fullName>
    </submittedName>
</protein>
<dbReference type="EMBL" id="SDEE01000055">
    <property type="protein sequence ID" value="RXW22985.1"/>
    <property type="molecule type" value="Genomic_DNA"/>
</dbReference>